<dbReference type="PROSITE" id="PS00284">
    <property type="entry name" value="SERPIN"/>
    <property type="match status" value="1"/>
</dbReference>
<sequence length="409" mass="46978">MKSFGNWRKESIRLLYTTVLLLLNSSLLIDQSQANNLDHNLGDFAIKTYHELNDYSRMFIFSPFLLQMTGAVIHLGTSGKAAAEIDKCFDLDPTYKTDEIADYFYQRLLRIKTSKFVKFVNRVYIEYDYEVKESFSNLLKKKFLLDIETVDFSKHQETLAKINQFAASITDNVMQNAVYDDEFREFDKLVTLNVLYFKGKWKIEFPPEKNSIKDFNVTPNQTVPIEVMNVKAEFNYVSLPQLDISVLELPYDGGDKSWSMSMLVFLPKENITLTDIKTKLDKICFKDVLESMSSTVVNVQLPKFSAKERGDFTFHLEELGLNHTLESSNDFDKMLKTPKDLNLAAMATEFVLDVNEDGANRAAEVSGAAEEFIADRPFMYAIICKGTVLDEPFPLIIGRYTPLLVKYFT</sequence>
<dbReference type="InterPro" id="IPR042185">
    <property type="entry name" value="Serpin_sf_2"/>
</dbReference>
<feature type="chain" id="PRO_5008400516" description="Serpin domain-containing protein" evidence="5">
    <location>
        <begin position="35"/>
        <end position="409"/>
    </location>
</feature>
<dbReference type="PANTHER" id="PTHR11461">
    <property type="entry name" value="SERINE PROTEASE INHIBITOR, SERPIN"/>
    <property type="match status" value="1"/>
</dbReference>
<dbReference type="GO" id="GO:0004867">
    <property type="term" value="F:serine-type endopeptidase inhibitor activity"/>
    <property type="evidence" value="ECO:0007669"/>
    <property type="project" value="UniProtKB-KW"/>
</dbReference>
<dbReference type="CDD" id="cd00172">
    <property type="entry name" value="serpin"/>
    <property type="match status" value="1"/>
</dbReference>
<dbReference type="EnsemblMetazoa" id="GBRI025356-RA">
    <property type="protein sequence ID" value="GBRI025356-PA"/>
    <property type="gene ID" value="GBRI025356"/>
</dbReference>
<accession>A0A1A9WMR8</accession>
<dbReference type="InterPro" id="IPR000215">
    <property type="entry name" value="Serpin_fam"/>
</dbReference>
<evidence type="ECO:0000256" key="1">
    <source>
        <dbReference type="ARBA" id="ARBA00009500"/>
    </source>
</evidence>
<keyword evidence="5" id="KW-0732">Signal</keyword>
<dbReference type="GO" id="GO:0005615">
    <property type="term" value="C:extracellular space"/>
    <property type="evidence" value="ECO:0007669"/>
    <property type="project" value="InterPro"/>
</dbReference>
<dbReference type="InterPro" id="IPR023795">
    <property type="entry name" value="Serpin_CS"/>
</dbReference>
<dbReference type="Gene3D" id="2.30.39.10">
    <property type="entry name" value="Alpha-1-antitrypsin, domain 1"/>
    <property type="match status" value="1"/>
</dbReference>
<dbReference type="PANTHER" id="PTHR11461:SF211">
    <property type="entry name" value="GH10112P-RELATED"/>
    <property type="match status" value="1"/>
</dbReference>
<dbReference type="InterPro" id="IPR023796">
    <property type="entry name" value="Serpin_dom"/>
</dbReference>
<feature type="signal peptide" evidence="5">
    <location>
        <begin position="1"/>
        <end position="34"/>
    </location>
</feature>
<dbReference type="Gene3D" id="3.30.497.10">
    <property type="entry name" value="Antithrombin, subunit I, domain 2"/>
    <property type="match status" value="1"/>
</dbReference>
<dbReference type="InterPro" id="IPR036186">
    <property type="entry name" value="Serpin_sf"/>
</dbReference>
<organism evidence="7 8">
    <name type="scientific">Glossina brevipalpis</name>
    <dbReference type="NCBI Taxonomy" id="37001"/>
    <lineage>
        <taxon>Eukaryota</taxon>
        <taxon>Metazoa</taxon>
        <taxon>Ecdysozoa</taxon>
        <taxon>Arthropoda</taxon>
        <taxon>Hexapoda</taxon>
        <taxon>Insecta</taxon>
        <taxon>Pterygota</taxon>
        <taxon>Neoptera</taxon>
        <taxon>Endopterygota</taxon>
        <taxon>Diptera</taxon>
        <taxon>Brachycera</taxon>
        <taxon>Muscomorpha</taxon>
        <taxon>Hippoboscoidea</taxon>
        <taxon>Glossinidae</taxon>
        <taxon>Glossina</taxon>
    </lineage>
</organism>
<evidence type="ECO:0000256" key="3">
    <source>
        <dbReference type="ARBA" id="ARBA00022900"/>
    </source>
</evidence>
<name>A0A1A9WMR8_9MUSC</name>
<proteinExistence type="inferred from homology"/>
<dbReference type="SMART" id="SM00093">
    <property type="entry name" value="SERPIN"/>
    <property type="match status" value="1"/>
</dbReference>
<comment type="similarity">
    <text evidence="1 4">Belongs to the serpin family.</text>
</comment>
<dbReference type="Pfam" id="PF00079">
    <property type="entry name" value="Serpin"/>
    <property type="match status" value="1"/>
</dbReference>
<evidence type="ECO:0000256" key="4">
    <source>
        <dbReference type="RuleBase" id="RU000411"/>
    </source>
</evidence>
<reference evidence="7" key="2">
    <citation type="submission" date="2020-05" db="UniProtKB">
        <authorList>
            <consortium name="EnsemblMetazoa"/>
        </authorList>
    </citation>
    <scope>IDENTIFICATION</scope>
    <source>
        <strain evidence="7">IAEA</strain>
    </source>
</reference>
<dbReference type="SUPFAM" id="SSF56574">
    <property type="entry name" value="Serpins"/>
    <property type="match status" value="1"/>
</dbReference>
<reference evidence="8" key="1">
    <citation type="submission" date="2014-03" db="EMBL/GenBank/DDBJ databases">
        <authorList>
            <person name="Aksoy S."/>
            <person name="Warren W."/>
            <person name="Wilson R.K."/>
        </authorList>
    </citation>
    <scope>NUCLEOTIDE SEQUENCE [LARGE SCALE GENOMIC DNA]</scope>
    <source>
        <strain evidence="8">IAEA</strain>
    </source>
</reference>
<evidence type="ECO:0000256" key="2">
    <source>
        <dbReference type="ARBA" id="ARBA00022690"/>
    </source>
</evidence>
<keyword evidence="2" id="KW-0646">Protease inhibitor</keyword>
<evidence type="ECO:0000313" key="7">
    <source>
        <dbReference type="EnsemblMetazoa" id="GBRI025356-PA"/>
    </source>
</evidence>
<protein>
    <recommendedName>
        <fullName evidence="6">Serpin domain-containing protein</fullName>
    </recommendedName>
</protein>
<feature type="domain" description="Serpin" evidence="6">
    <location>
        <begin position="46"/>
        <end position="391"/>
    </location>
</feature>
<evidence type="ECO:0000256" key="5">
    <source>
        <dbReference type="SAM" id="SignalP"/>
    </source>
</evidence>
<dbReference type="STRING" id="37001.A0A1A9WMR8"/>
<evidence type="ECO:0000259" key="6">
    <source>
        <dbReference type="SMART" id="SM00093"/>
    </source>
</evidence>
<evidence type="ECO:0000313" key="8">
    <source>
        <dbReference type="Proteomes" id="UP000091820"/>
    </source>
</evidence>
<keyword evidence="8" id="KW-1185">Reference proteome</keyword>
<dbReference type="AlphaFoldDB" id="A0A1A9WMR8"/>
<dbReference type="InterPro" id="IPR042178">
    <property type="entry name" value="Serpin_sf_1"/>
</dbReference>
<dbReference type="Proteomes" id="UP000091820">
    <property type="component" value="Unassembled WGS sequence"/>
</dbReference>
<dbReference type="VEuPathDB" id="VectorBase:GBRI025356"/>
<keyword evidence="3" id="KW-0722">Serine protease inhibitor</keyword>